<comment type="caution">
    <text evidence="2">The sequence shown here is derived from an EMBL/GenBank/DDBJ whole genome shotgun (WGS) entry which is preliminary data.</text>
</comment>
<dbReference type="InterPro" id="IPR004564">
    <property type="entry name" value="OM_lipoprot_carrier_LolA-like"/>
</dbReference>
<evidence type="ECO:0000256" key="1">
    <source>
        <dbReference type="SAM" id="SignalP"/>
    </source>
</evidence>
<dbReference type="PATRIC" id="fig|111105.18.peg.797"/>
<feature type="signal peptide" evidence="1">
    <location>
        <begin position="1"/>
        <end position="26"/>
    </location>
</feature>
<sequence>MKTSLHRIRMFRILFLLLFIPATGLAQRTVQGELQAAAKHLANPDGTRIDFQAETIAPNDMGSSPLSSGSLILKGNQFRLGFGSITAVFDGQKTLSYYDASENTLNISHPTNAELAMINPLIILTRSEAGYRTAMLPPTKGGNVIGLTPKTANGIKRIELQVSTQGSRPTGAMIILEDGTRIVTKITGISPTKASSELFRLAKKDYPNVEVIDLR</sequence>
<reference evidence="2 3" key="1">
    <citation type="submission" date="2014-08" db="EMBL/GenBank/DDBJ databases">
        <title>Porphyromonas gulae strain:COT-052_OH1451 Genome sequencing.</title>
        <authorList>
            <person name="Wallis C."/>
            <person name="Deusch O."/>
            <person name="O'Flynn C."/>
            <person name="Davis I."/>
            <person name="Jospin G."/>
            <person name="Darling A.E."/>
            <person name="Coil D.A."/>
            <person name="Alexiev A."/>
            <person name="Horsfall A."/>
            <person name="Kirkwood N."/>
            <person name="Harris S."/>
            <person name="Eisen J.A."/>
        </authorList>
    </citation>
    <scope>NUCLEOTIDE SEQUENCE [LARGE SCALE GENOMIC DNA]</scope>
    <source>
        <strain evidence="3">COT-052 OH1451</strain>
    </source>
</reference>
<evidence type="ECO:0000313" key="3">
    <source>
        <dbReference type="Proteomes" id="UP000030130"/>
    </source>
</evidence>
<dbReference type="OrthoDB" id="9810685at2"/>
<evidence type="ECO:0008006" key="4">
    <source>
        <dbReference type="Google" id="ProtNLM"/>
    </source>
</evidence>
<feature type="chain" id="PRO_5001956690" description="Outer membrane lipoprotein carrier protein LolA" evidence="1">
    <location>
        <begin position="27"/>
        <end position="215"/>
    </location>
</feature>
<gene>
    <name evidence="2" type="ORF">HR08_09590</name>
</gene>
<dbReference type="Gene3D" id="2.50.20.10">
    <property type="entry name" value="Lipoprotein localisation LolA/LolB/LppX"/>
    <property type="match status" value="1"/>
</dbReference>
<evidence type="ECO:0000313" key="2">
    <source>
        <dbReference type="EMBL" id="KGN84107.1"/>
    </source>
</evidence>
<dbReference type="GeneID" id="57239373"/>
<dbReference type="Proteomes" id="UP000030130">
    <property type="component" value="Unassembled WGS sequence"/>
</dbReference>
<proteinExistence type="predicted"/>
<dbReference type="EMBL" id="JRAI01000079">
    <property type="protein sequence ID" value="KGN84107.1"/>
    <property type="molecule type" value="Genomic_DNA"/>
</dbReference>
<dbReference type="RefSeq" id="WP_018965699.1">
    <property type="nucleotide sequence ID" value="NZ_CALUCC010000071.1"/>
</dbReference>
<protein>
    <recommendedName>
        <fullName evidence="4">Outer membrane lipoprotein carrier protein LolA</fullName>
    </recommendedName>
</protein>
<name>A0A099WXH8_9PORP</name>
<dbReference type="STRING" id="111105.HR09_06795"/>
<dbReference type="AlphaFoldDB" id="A0A099WXH8"/>
<organism evidence="2 3">
    <name type="scientific">Porphyromonas gulae</name>
    <dbReference type="NCBI Taxonomy" id="111105"/>
    <lineage>
        <taxon>Bacteria</taxon>
        <taxon>Pseudomonadati</taxon>
        <taxon>Bacteroidota</taxon>
        <taxon>Bacteroidia</taxon>
        <taxon>Bacteroidales</taxon>
        <taxon>Porphyromonadaceae</taxon>
        <taxon>Porphyromonas</taxon>
    </lineage>
</organism>
<dbReference type="Pfam" id="PF16584">
    <property type="entry name" value="LolA_2"/>
    <property type="match status" value="1"/>
</dbReference>
<accession>A0A099WXH8</accession>
<keyword evidence="1" id="KW-0732">Signal</keyword>
<dbReference type="eggNOG" id="COG2834">
    <property type="taxonomic scope" value="Bacteria"/>
</dbReference>